<dbReference type="InterPro" id="IPR002975">
    <property type="entry name" value="Fungi_Gprotein_alpha"/>
</dbReference>
<feature type="binding site" evidence="6">
    <location>
        <position position="389"/>
    </location>
    <ligand>
        <name>GTP</name>
        <dbReference type="ChEBI" id="CHEBI:37565"/>
    </ligand>
</feature>
<dbReference type="PRINTS" id="PR00318">
    <property type="entry name" value="GPROTEINA"/>
</dbReference>
<dbReference type="AlphaFoldDB" id="A0AAD7AM82"/>
<dbReference type="FunFam" id="3.40.50.300:FF:000051">
    <property type="entry name" value="Guanine nucleotide-binding protein subunit alpha"/>
    <property type="match status" value="1"/>
</dbReference>
<sequence length="430" mass="47697">MGGCISSPAPPGAEVSDRDRQLHRQAEKALKDAKAKMAAQVKVLLLGSGDSGKSTILKQMRLIHRVPFSPQETESFRQLVFDNLTRGLKYLLDALPDMELELPPAYADVDDAGWVRGWAPGEGAAALAALAGKRGKKGAGSGDNGEDDEGVRGVRGEAIADDVTLIEHAEDLRDGEPFPMRFYGPLARLWAEPVVRTAWSRGNEAAVPENLHYFFSDLPRLFDPAYVPTEQDIVRARARTIGITETTFNLRDHEMLMVDVGGQKSERRKWIHCFQDVTSILFLVSLSGYDQCLVEDRDANQMQDAMTIWDSICHSQWFKQTSIILFLNKNDLFEKKIKTSDIKSFFPDFDGEPGSALAGRDYFKRRFGRLAQKAGRAKEREIYIHITTATDTELLRVIMAAVEAPSSAKIFVPSCFDNGTLPCGRGAGAW</sequence>
<dbReference type="SUPFAM" id="SSF47895">
    <property type="entry name" value="Transducin (alpha subunit), insertion domain"/>
    <property type="match status" value="1"/>
</dbReference>
<dbReference type="PRINTS" id="PR01241">
    <property type="entry name" value="GPROTEINAFNG"/>
</dbReference>
<evidence type="ECO:0000256" key="5">
    <source>
        <dbReference type="ARBA" id="ARBA00023224"/>
    </source>
</evidence>
<dbReference type="GO" id="GO:0005834">
    <property type="term" value="C:heterotrimeric G-protein complex"/>
    <property type="evidence" value="ECO:0007669"/>
    <property type="project" value="InterPro"/>
</dbReference>
<evidence type="ECO:0000313" key="9">
    <source>
        <dbReference type="Proteomes" id="UP001218218"/>
    </source>
</evidence>
<dbReference type="EMBL" id="JARIHO010000004">
    <property type="protein sequence ID" value="KAJ7362800.1"/>
    <property type="molecule type" value="Genomic_DNA"/>
</dbReference>
<dbReference type="Gene3D" id="3.40.50.300">
    <property type="entry name" value="P-loop containing nucleotide triphosphate hydrolases"/>
    <property type="match status" value="2"/>
</dbReference>
<keyword evidence="5" id="KW-0807">Transducer</keyword>
<dbReference type="PROSITE" id="PS51882">
    <property type="entry name" value="G_ALPHA"/>
    <property type="match status" value="1"/>
</dbReference>
<dbReference type="Proteomes" id="UP001218218">
    <property type="component" value="Unassembled WGS sequence"/>
</dbReference>
<dbReference type="GO" id="GO:0003924">
    <property type="term" value="F:GTPase activity"/>
    <property type="evidence" value="ECO:0007669"/>
    <property type="project" value="InterPro"/>
</dbReference>
<dbReference type="GO" id="GO:0000750">
    <property type="term" value="P:pheromone-dependent signal transduction involved in conjugation with cellular fusion"/>
    <property type="evidence" value="ECO:0007669"/>
    <property type="project" value="TreeGrafter"/>
</dbReference>
<keyword evidence="3 6" id="KW-0547">Nucleotide-binding</keyword>
<dbReference type="GO" id="GO:0001664">
    <property type="term" value="F:G protein-coupled receptor binding"/>
    <property type="evidence" value="ECO:0007669"/>
    <property type="project" value="InterPro"/>
</dbReference>
<dbReference type="GO" id="GO:0046872">
    <property type="term" value="F:metal ion binding"/>
    <property type="evidence" value="ECO:0007669"/>
    <property type="project" value="UniProtKB-KW"/>
</dbReference>
<comment type="similarity">
    <text evidence="1">Belongs to the G-alpha family. G(q) subfamily.</text>
</comment>
<dbReference type="InterPro" id="IPR027417">
    <property type="entry name" value="P-loop_NTPase"/>
</dbReference>
<evidence type="ECO:0000256" key="7">
    <source>
        <dbReference type="PIRSR" id="PIRSR601019-2"/>
    </source>
</evidence>
<dbReference type="PANTHER" id="PTHR10218:SF242">
    <property type="entry name" value="GUANINE NUCLEOTIDE-BINDING PROTEIN ALPHA-1 SUBUNIT"/>
    <property type="match status" value="1"/>
</dbReference>
<feature type="binding site" evidence="6">
    <location>
        <begin position="328"/>
        <end position="331"/>
    </location>
    <ligand>
        <name>GTP</name>
        <dbReference type="ChEBI" id="CHEBI:37565"/>
    </ligand>
</feature>
<dbReference type="GO" id="GO:0005737">
    <property type="term" value="C:cytoplasm"/>
    <property type="evidence" value="ECO:0007669"/>
    <property type="project" value="TreeGrafter"/>
</dbReference>
<feature type="binding site" evidence="7">
    <location>
        <position position="240"/>
    </location>
    <ligand>
        <name>Mg(2+)</name>
        <dbReference type="ChEBI" id="CHEBI:18420"/>
    </ligand>
</feature>
<protein>
    <submittedName>
        <fullName evidence="8">Heterotrimeric G-protein alpha subunit, GPA2-like protein</fullName>
    </submittedName>
</protein>
<comment type="caution">
    <text evidence="8">The sequence shown here is derived from an EMBL/GenBank/DDBJ whole genome shotgun (WGS) entry which is preliminary data.</text>
</comment>
<keyword evidence="9" id="KW-1185">Reference proteome</keyword>
<keyword evidence="2 7" id="KW-0479">Metal-binding</keyword>
<dbReference type="GO" id="GO:0007186">
    <property type="term" value="P:G protein-coupled receptor signaling pathway"/>
    <property type="evidence" value="ECO:0007669"/>
    <property type="project" value="InterPro"/>
</dbReference>
<dbReference type="SMART" id="SM00275">
    <property type="entry name" value="G_alpha"/>
    <property type="match status" value="1"/>
</dbReference>
<proteinExistence type="inferred from homology"/>
<feature type="binding site" evidence="7">
    <location>
        <position position="54"/>
    </location>
    <ligand>
        <name>Mg(2+)</name>
        <dbReference type="ChEBI" id="CHEBI:18420"/>
    </ligand>
</feature>
<evidence type="ECO:0000256" key="1">
    <source>
        <dbReference type="ARBA" id="ARBA00007976"/>
    </source>
</evidence>
<dbReference type="InterPro" id="IPR001019">
    <property type="entry name" value="Gprotein_alpha_su"/>
</dbReference>
<evidence type="ECO:0000313" key="8">
    <source>
        <dbReference type="EMBL" id="KAJ7362800.1"/>
    </source>
</evidence>
<dbReference type="Pfam" id="PF00503">
    <property type="entry name" value="G-alpha"/>
    <property type="match status" value="1"/>
</dbReference>
<accession>A0AAD7AM82</accession>
<name>A0AAD7AM82_9AGAR</name>
<dbReference type="PANTHER" id="PTHR10218">
    <property type="entry name" value="GTP-BINDING PROTEIN ALPHA SUBUNIT"/>
    <property type="match status" value="1"/>
</dbReference>
<organism evidence="8 9">
    <name type="scientific">Mycena albidolilacea</name>
    <dbReference type="NCBI Taxonomy" id="1033008"/>
    <lineage>
        <taxon>Eukaryota</taxon>
        <taxon>Fungi</taxon>
        <taxon>Dikarya</taxon>
        <taxon>Basidiomycota</taxon>
        <taxon>Agaricomycotina</taxon>
        <taxon>Agaricomycetes</taxon>
        <taxon>Agaricomycetidae</taxon>
        <taxon>Agaricales</taxon>
        <taxon>Marasmiineae</taxon>
        <taxon>Mycenaceae</taxon>
        <taxon>Mycena</taxon>
    </lineage>
</organism>
<gene>
    <name evidence="8" type="ORF">DFH08DRAFT_326824</name>
</gene>
<dbReference type="InterPro" id="IPR011025">
    <property type="entry name" value="GproteinA_insert"/>
</dbReference>
<feature type="binding site" evidence="6">
    <location>
        <begin position="259"/>
        <end position="263"/>
    </location>
    <ligand>
        <name>GTP</name>
        <dbReference type="ChEBI" id="CHEBI:37565"/>
    </ligand>
</feature>
<evidence type="ECO:0000256" key="4">
    <source>
        <dbReference type="ARBA" id="ARBA00023134"/>
    </source>
</evidence>
<keyword evidence="7" id="KW-0460">Magnesium</keyword>
<evidence type="ECO:0000256" key="6">
    <source>
        <dbReference type="PIRSR" id="PIRSR601019-1"/>
    </source>
</evidence>
<dbReference type="GO" id="GO:0031683">
    <property type="term" value="F:G-protein beta/gamma-subunit complex binding"/>
    <property type="evidence" value="ECO:0007669"/>
    <property type="project" value="InterPro"/>
</dbReference>
<dbReference type="GO" id="GO:0005525">
    <property type="term" value="F:GTP binding"/>
    <property type="evidence" value="ECO:0007669"/>
    <property type="project" value="UniProtKB-KW"/>
</dbReference>
<dbReference type="CDD" id="cd00066">
    <property type="entry name" value="G-alpha"/>
    <property type="match status" value="1"/>
</dbReference>
<evidence type="ECO:0000256" key="3">
    <source>
        <dbReference type="ARBA" id="ARBA00022741"/>
    </source>
</evidence>
<keyword evidence="4 6" id="KW-0342">GTP-binding</keyword>
<dbReference type="SUPFAM" id="SSF52540">
    <property type="entry name" value="P-loop containing nucleoside triphosphate hydrolases"/>
    <property type="match status" value="1"/>
</dbReference>
<evidence type="ECO:0000256" key="2">
    <source>
        <dbReference type="ARBA" id="ARBA00022723"/>
    </source>
</evidence>
<reference evidence="8" key="1">
    <citation type="submission" date="2023-03" db="EMBL/GenBank/DDBJ databases">
        <title>Massive genome expansion in bonnet fungi (Mycena s.s.) driven by repeated elements and novel gene families across ecological guilds.</title>
        <authorList>
            <consortium name="Lawrence Berkeley National Laboratory"/>
            <person name="Harder C.B."/>
            <person name="Miyauchi S."/>
            <person name="Viragh M."/>
            <person name="Kuo A."/>
            <person name="Thoen E."/>
            <person name="Andreopoulos B."/>
            <person name="Lu D."/>
            <person name="Skrede I."/>
            <person name="Drula E."/>
            <person name="Henrissat B."/>
            <person name="Morin E."/>
            <person name="Kohler A."/>
            <person name="Barry K."/>
            <person name="LaButti K."/>
            <person name="Morin E."/>
            <person name="Salamov A."/>
            <person name="Lipzen A."/>
            <person name="Mereny Z."/>
            <person name="Hegedus B."/>
            <person name="Baldrian P."/>
            <person name="Stursova M."/>
            <person name="Weitz H."/>
            <person name="Taylor A."/>
            <person name="Grigoriev I.V."/>
            <person name="Nagy L.G."/>
            <person name="Martin F."/>
            <person name="Kauserud H."/>
        </authorList>
    </citation>
    <scope>NUCLEOTIDE SEQUENCE</scope>
    <source>
        <strain evidence="8">CBHHK002</strain>
    </source>
</reference>